<evidence type="ECO:0000256" key="1">
    <source>
        <dbReference type="SAM" id="MobiDB-lite"/>
    </source>
</evidence>
<reference evidence="2" key="1">
    <citation type="submission" date="2020-04" db="EMBL/GenBank/DDBJ databases">
        <title>Analysis of mating type loci in Filobasidium floriforme.</title>
        <authorList>
            <person name="Nowrousian M."/>
        </authorList>
    </citation>
    <scope>NUCLEOTIDE SEQUENCE</scope>
    <source>
        <strain evidence="2">CBS 6242</strain>
    </source>
</reference>
<comment type="caution">
    <text evidence="2">The sequence shown here is derived from an EMBL/GenBank/DDBJ whole genome shotgun (WGS) entry which is preliminary data.</text>
</comment>
<dbReference type="Pfam" id="PF09365">
    <property type="entry name" value="DUF2461"/>
    <property type="match status" value="1"/>
</dbReference>
<name>A0A8K0NU14_9TREE</name>
<feature type="compositionally biased region" description="Basic residues" evidence="1">
    <location>
        <begin position="76"/>
        <end position="106"/>
    </location>
</feature>
<dbReference type="NCBIfam" id="TIGR02453">
    <property type="entry name" value="TIGR02453 family protein"/>
    <property type="match status" value="1"/>
</dbReference>
<dbReference type="PANTHER" id="PTHR36452">
    <property type="entry name" value="CHROMOSOME 12, WHOLE GENOME SHOTGUN SEQUENCE"/>
    <property type="match status" value="1"/>
</dbReference>
<dbReference type="OrthoDB" id="2537769at2759"/>
<evidence type="ECO:0000313" key="2">
    <source>
        <dbReference type="EMBL" id="KAG7579988.1"/>
    </source>
</evidence>
<organism evidence="2 3">
    <name type="scientific">Filobasidium floriforme</name>
    <dbReference type="NCBI Taxonomy" id="5210"/>
    <lineage>
        <taxon>Eukaryota</taxon>
        <taxon>Fungi</taxon>
        <taxon>Dikarya</taxon>
        <taxon>Basidiomycota</taxon>
        <taxon>Agaricomycotina</taxon>
        <taxon>Tremellomycetes</taxon>
        <taxon>Filobasidiales</taxon>
        <taxon>Filobasidiaceae</taxon>
        <taxon>Filobasidium</taxon>
    </lineage>
</organism>
<feature type="compositionally biased region" description="Acidic residues" evidence="1">
    <location>
        <begin position="57"/>
        <end position="72"/>
    </location>
</feature>
<keyword evidence="3" id="KW-1185">Reference proteome</keyword>
<feature type="compositionally biased region" description="Basic and acidic residues" evidence="1">
    <location>
        <begin position="21"/>
        <end position="41"/>
    </location>
</feature>
<dbReference type="InterPro" id="IPR012808">
    <property type="entry name" value="CHP02453"/>
</dbReference>
<dbReference type="AlphaFoldDB" id="A0A8K0NU14"/>
<evidence type="ECO:0000313" key="3">
    <source>
        <dbReference type="Proteomes" id="UP000812966"/>
    </source>
</evidence>
<protein>
    <submittedName>
        <fullName evidence="2">Uncharacterized protein</fullName>
    </submittedName>
</protein>
<dbReference type="Proteomes" id="UP000812966">
    <property type="component" value="Unassembled WGS sequence"/>
</dbReference>
<feature type="compositionally biased region" description="Low complexity" evidence="1">
    <location>
        <begin position="1"/>
        <end position="13"/>
    </location>
</feature>
<gene>
    <name evidence="2" type="ORF">FFLO_00196</name>
</gene>
<proteinExistence type="predicted"/>
<sequence>MSPSSSQNQPSGSRRARAKVSYKEDKSDESTGDESGKDRPRTSKKRKAKAAQPSSSSEEDIEGEDLDSDELDAAPKSRKKGTVKRIKGPASSKRKDKPKSTTKKRKTDSGNGNDIDYSQDEDEDDDDSVELGEGEVFAGKIIPAPKTGHVPPGQVSRNTFKFLVNLQDPAKNDREWFKLHEPSYRLAEKEWVAFVQAAIPKMRQVDTELPMVPPKDLIHRIYRDVRFSNDKTAYKRHFSASFSRSGRKGIWAGCEWNLHVQPRNKSILAGGVWGPGKNELASIRHSIQQDSAPLKQILSEPEFCKQFGKFDPKSGERSNVFGHSDALKTAPRGVAKDHPDIELLKLRSVAAVHTFLDTEVLDPGFMERLLNTARAIRPLIT</sequence>
<accession>A0A8K0NU14</accession>
<feature type="compositionally biased region" description="Acidic residues" evidence="1">
    <location>
        <begin position="117"/>
        <end position="129"/>
    </location>
</feature>
<dbReference type="EMBL" id="JABELV010000002">
    <property type="protein sequence ID" value="KAG7579988.1"/>
    <property type="molecule type" value="Genomic_DNA"/>
</dbReference>
<feature type="region of interest" description="Disordered" evidence="1">
    <location>
        <begin position="1"/>
        <end position="129"/>
    </location>
</feature>
<dbReference type="PANTHER" id="PTHR36452:SF1">
    <property type="entry name" value="DUF2461 DOMAIN-CONTAINING PROTEIN"/>
    <property type="match status" value="1"/>
</dbReference>